<evidence type="ECO:0000313" key="1">
    <source>
        <dbReference type="EMBL" id="MEK8025870.1"/>
    </source>
</evidence>
<dbReference type="SUPFAM" id="SSF51197">
    <property type="entry name" value="Clavaminate synthase-like"/>
    <property type="match status" value="1"/>
</dbReference>
<dbReference type="EMBL" id="JBBUTF010000006">
    <property type="protein sequence ID" value="MEK8025870.1"/>
    <property type="molecule type" value="Genomic_DNA"/>
</dbReference>
<organism evidence="1 2">
    <name type="scientific">Pseudaquabacterium rugosum</name>
    <dbReference type="NCBI Taxonomy" id="2984194"/>
    <lineage>
        <taxon>Bacteria</taxon>
        <taxon>Pseudomonadati</taxon>
        <taxon>Pseudomonadota</taxon>
        <taxon>Betaproteobacteria</taxon>
        <taxon>Burkholderiales</taxon>
        <taxon>Sphaerotilaceae</taxon>
        <taxon>Pseudaquabacterium</taxon>
    </lineage>
</organism>
<dbReference type="Gene3D" id="2.60.120.620">
    <property type="entry name" value="q2cbj1_9rhob like domain"/>
    <property type="match status" value="1"/>
</dbReference>
<dbReference type="Pfam" id="PF13759">
    <property type="entry name" value="2OG-FeII_Oxy_5"/>
    <property type="match status" value="1"/>
</dbReference>
<evidence type="ECO:0000313" key="2">
    <source>
        <dbReference type="Proteomes" id="UP001368500"/>
    </source>
</evidence>
<dbReference type="Proteomes" id="UP001368500">
    <property type="component" value="Unassembled WGS sequence"/>
</dbReference>
<accession>A0ABU9B7K9</accession>
<proteinExistence type="predicted"/>
<dbReference type="NCBIfam" id="TIGR02466">
    <property type="entry name" value="TIGR02466 family protein"/>
    <property type="match status" value="1"/>
</dbReference>
<gene>
    <name evidence="1" type="ORF">AACH11_07845</name>
</gene>
<protein>
    <submittedName>
        <fullName evidence="1">TIGR02466 family protein</fullName>
    </submittedName>
</protein>
<sequence length="217" mass="23202">MPVPVGAGAPAMVVHGLFPVPVARVPGVLPPGLVAALVAHFSAQAVQPNSSSPNLSHTAMLRPQDSPLYVEVAGLLTRHLAPFGALMFGETLGWSLKEMWVNVLDAGGRQAMHNHANSFISGVLYLTPTHPDSCTVFMKSPGGTDFIFRNEHAATHTGAYHSDKWVSPLPQPGDLLLFPSYLMHAVPPNAGERRITLAFNAIPTHLDSWGYRVSFAG</sequence>
<reference evidence="1 2" key="1">
    <citation type="submission" date="2024-04" db="EMBL/GenBank/DDBJ databases">
        <title>Novel species of the genus Ideonella isolated from streams.</title>
        <authorList>
            <person name="Lu H."/>
        </authorList>
    </citation>
    <scope>NUCLEOTIDE SEQUENCE [LARGE SCALE GENOMIC DNA]</scope>
    <source>
        <strain evidence="1 2">BYS139W</strain>
    </source>
</reference>
<keyword evidence="2" id="KW-1185">Reference proteome</keyword>
<dbReference type="RefSeq" id="WP_341373656.1">
    <property type="nucleotide sequence ID" value="NZ_JBBUTF010000006.1"/>
</dbReference>
<comment type="caution">
    <text evidence="1">The sequence shown here is derived from an EMBL/GenBank/DDBJ whole genome shotgun (WGS) entry which is preliminary data.</text>
</comment>
<dbReference type="InterPro" id="IPR012668">
    <property type="entry name" value="CHP02466"/>
</dbReference>
<name>A0ABU9B7K9_9BURK</name>